<keyword evidence="11" id="KW-1185">Reference proteome</keyword>
<dbReference type="InterPro" id="IPR026580">
    <property type="entry name" value="DivIB"/>
</dbReference>
<dbReference type="InterPro" id="IPR013685">
    <property type="entry name" value="POTRA_FtsQ_type"/>
</dbReference>
<accession>W4VE98</accession>
<sequence length="259" mass="29805">MVQKRVVSIEERIPKLKQERRKKANKKLIFYMLIFFLLIFIVVYMQSPMSYVKHISVSGLHWVKNEEILNRSKIDESTNFWGGVQSKEIEQAIISHPQIKAVDVSKSFPNTISINVKELKHIGYVELDSKLHPILENGGELLDEVNWTSVDGEVPILSGFKDNHYLQELSDELAKLSSYVSVLISEIYWIPSDANPYKIKLYMTDGHEVESSIRNLSSTLNSYPSIVSQLDPKEEGVIKIDESGGQFSLHTKWKQKRRI</sequence>
<dbReference type="PANTHER" id="PTHR37820:SF1">
    <property type="entry name" value="CELL DIVISION PROTEIN FTSQ"/>
    <property type="match status" value="1"/>
</dbReference>
<dbReference type="InterPro" id="IPR034746">
    <property type="entry name" value="POTRA"/>
</dbReference>
<keyword evidence="4 8" id="KW-0812">Transmembrane</keyword>
<evidence type="ECO:0000256" key="1">
    <source>
        <dbReference type="ARBA" id="ARBA00004370"/>
    </source>
</evidence>
<dbReference type="Gene3D" id="3.40.50.10960">
    <property type="match status" value="1"/>
</dbReference>
<dbReference type="InterPro" id="IPR050487">
    <property type="entry name" value="FtsQ_DivIB"/>
</dbReference>
<comment type="subcellular location">
    <subcellularLocation>
        <location evidence="8">Cell membrane</location>
        <topology evidence="8">Single-pass type II membrane protein</topology>
    </subcellularLocation>
    <subcellularLocation>
        <location evidence="1">Membrane</location>
    </subcellularLocation>
    <text evidence="8">Localizes to the division septum.</text>
</comment>
<name>W4VE98_9BACI</name>
<dbReference type="STRING" id="1298598.JCM21714_690"/>
<dbReference type="EMBL" id="BAVS01000001">
    <property type="protein sequence ID" value="GAE91735.1"/>
    <property type="molecule type" value="Genomic_DNA"/>
</dbReference>
<keyword evidence="7 8" id="KW-0131">Cell cycle</keyword>
<evidence type="ECO:0000256" key="7">
    <source>
        <dbReference type="ARBA" id="ARBA00023306"/>
    </source>
</evidence>
<feature type="transmembrane region" description="Helical" evidence="8">
    <location>
        <begin position="28"/>
        <end position="45"/>
    </location>
</feature>
<dbReference type="PANTHER" id="PTHR37820">
    <property type="entry name" value="CELL DIVISION PROTEIN DIVIB"/>
    <property type="match status" value="1"/>
</dbReference>
<evidence type="ECO:0000256" key="3">
    <source>
        <dbReference type="ARBA" id="ARBA00022618"/>
    </source>
</evidence>
<evidence type="ECO:0000256" key="5">
    <source>
        <dbReference type="ARBA" id="ARBA00022989"/>
    </source>
</evidence>
<keyword evidence="2 8" id="KW-1003">Cell membrane</keyword>
<proteinExistence type="inferred from homology"/>
<evidence type="ECO:0000256" key="2">
    <source>
        <dbReference type="ARBA" id="ARBA00022475"/>
    </source>
</evidence>
<dbReference type="eggNOG" id="COG1589">
    <property type="taxonomic scope" value="Bacteria"/>
</dbReference>
<dbReference type="AlphaFoldDB" id="W4VE98"/>
<evidence type="ECO:0000256" key="6">
    <source>
        <dbReference type="ARBA" id="ARBA00023136"/>
    </source>
</evidence>
<dbReference type="PROSITE" id="PS51779">
    <property type="entry name" value="POTRA"/>
    <property type="match status" value="1"/>
</dbReference>
<dbReference type="GO" id="GO:0005886">
    <property type="term" value="C:plasma membrane"/>
    <property type="evidence" value="ECO:0007669"/>
    <property type="project" value="UniProtKB-SubCell"/>
</dbReference>
<comment type="caution">
    <text evidence="10">The sequence shown here is derived from an EMBL/GenBank/DDBJ whole genome shotgun (WGS) entry which is preliminary data.</text>
</comment>
<evidence type="ECO:0000313" key="10">
    <source>
        <dbReference type="EMBL" id="GAE91735.1"/>
    </source>
</evidence>
<dbReference type="HAMAP" id="MF_00912">
    <property type="entry name" value="DivIB"/>
    <property type="match status" value="1"/>
</dbReference>
<evidence type="ECO:0000256" key="8">
    <source>
        <dbReference type="HAMAP-Rule" id="MF_00912"/>
    </source>
</evidence>
<protein>
    <recommendedName>
        <fullName evidence="8">Cell division protein DivIB</fullName>
    </recommendedName>
</protein>
<evidence type="ECO:0000313" key="11">
    <source>
        <dbReference type="Proteomes" id="UP000019102"/>
    </source>
</evidence>
<dbReference type="GO" id="GO:0032153">
    <property type="term" value="C:cell division site"/>
    <property type="evidence" value="ECO:0007669"/>
    <property type="project" value="UniProtKB-UniRule"/>
</dbReference>
<dbReference type="Proteomes" id="UP000019102">
    <property type="component" value="Unassembled WGS sequence"/>
</dbReference>
<dbReference type="Pfam" id="PF08478">
    <property type="entry name" value="POTRA_1"/>
    <property type="match status" value="1"/>
</dbReference>
<dbReference type="Gene3D" id="3.10.20.310">
    <property type="entry name" value="membrane protein fhac"/>
    <property type="match status" value="1"/>
</dbReference>
<dbReference type="RefSeq" id="WP_235182552.1">
    <property type="nucleotide sequence ID" value="NZ_BAVS01000001.1"/>
</dbReference>
<evidence type="ECO:0000256" key="4">
    <source>
        <dbReference type="ARBA" id="ARBA00022692"/>
    </source>
</evidence>
<comment type="similarity">
    <text evidence="8">Belongs to the FtsQ/DivIB family. DivIB subfamily.</text>
</comment>
<gene>
    <name evidence="8" type="primary">divIB</name>
    <name evidence="10" type="ORF">JCM21714_690</name>
</gene>
<keyword evidence="5 8" id="KW-1133">Transmembrane helix</keyword>
<reference evidence="10 11" key="1">
    <citation type="journal article" date="2014" name="Genome Announc.">
        <title>Draft Genome Sequence of the Boron-Tolerant and Moderately Halotolerant Bacterium Gracilibacillus boraciitolerans JCM 21714T.</title>
        <authorList>
            <person name="Ahmed I."/>
            <person name="Oshima K."/>
            <person name="Suda W."/>
            <person name="Kitamura K."/>
            <person name="Iida T."/>
            <person name="Ohmori Y."/>
            <person name="Fujiwara T."/>
            <person name="Hattori M."/>
            <person name="Ohkuma M."/>
        </authorList>
    </citation>
    <scope>NUCLEOTIDE SEQUENCE [LARGE SCALE GENOMIC DNA]</scope>
    <source>
        <strain evidence="10 11">JCM 21714</strain>
    </source>
</reference>
<keyword evidence="6 8" id="KW-0472">Membrane</keyword>
<comment type="function">
    <text evidence="8">Cell division protein that may be involved in stabilizing or promoting the assembly of the division complex.</text>
</comment>
<keyword evidence="3 8" id="KW-0132">Cell division</keyword>
<feature type="domain" description="POTRA" evidence="9">
    <location>
        <begin position="50"/>
        <end position="119"/>
    </location>
</feature>
<organism evidence="10 11">
    <name type="scientific">Gracilibacillus boraciitolerans JCM 21714</name>
    <dbReference type="NCBI Taxonomy" id="1298598"/>
    <lineage>
        <taxon>Bacteria</taxon>
        <taxon>Bacillati</taxon>
        <taxon>Bacillota</taxon>
        <taxon>Bacilli</taxon>
        <taxon>Bacillales</taxon>
        <taxon>Bacillaceae</taxon>
        <taxon>Gracilibacillus</taxon>
    </lineage>
</organism>
<dbReference type="GO" id="GO:0043093">
    <property type="term" value="P:FtsZ-dependent cytokinesis"/>
    <property type="evidence" value="ECO:0007669"/>
    <property type="project" value="UniProtKB-UniRule"/>
</dbReference>
<evidence type="ECO:0000259" key="9">
    <source>
        <dbReference type="PROSITE" id="PS51779"/>
    </source>
</evidence>